<gene>
    <name evidence="11" type="ORF">HF690_08760</name>
</gene>
<comment type="caution">
    <text evidence="11">The sequence shown here is derived from an EMBL/GenBank/DDBJ whole genome shotgun (WGS) entry which is preliminary data.</text>
</comment>
<comment type="catalytic activity">
    <reaction evidence="7">
        <text>D-ribose 5-phosphate + ATP = 5-phospho-alpha-D-ribose 1-diphosphate + AMP + H(+)</text>
        <dbReference type="Rhea" id="RHEA:15609"/>
        <dbReference type="ChEBI" id="CHEBI:15378"/>
        <dbReference type="ChEBI" id="CHEBI:30616"/>
        <dbReference type="ChEBI" id="CHEBI:58017"/>
        <dbReference type="ChEBI" id="CHEBI:78346"/>
        <dbReference type="ChEBI" id="CHEBI:456215"/>
        <dbReference type="EC" id="2.7.6.1"/>
    </reaction>
</comment>
<organism evidence="11 12">
    <name type="scientific">Oleiagrimonas citrea</name>
    <dbReference type="NCBI Taxonomy" id="1665687"/>
    <lineage>
        <taxon>Bacteria</taxon>
        <taxon>Pseudomonadati</taxon>
        <taxon>Pseudomonadota</taxon>
        <taxon>Gammaproteobacteria</taxon>
        <taxon>Lysobacterales</taxon>
        <taxon>Rhodanobacteraceae</taxon>
        <taxon>Oleiagrimonas</taxon>
    </lineage>
</organism>
<dbReference type="Pfam" id="PF13793">
    <property type="entry name" value="Pribosyltran_N"/>
    <property type="match status" value="1"/>
</dbReference>
<evidence type="ECO:0000259" key="10">
    <source>
        <dbReference type="Pfam" id="PF13793"/>
    </source>
</evidence>
<dbReference type="GO" id="GO:0005737">
    <property type="term" value="C:cytoplasm"/>
    <property type="evidence" value="ECO:0007669"/>
    <property type="project" value="TreeGrafter"/>
</dbReference>
<dbReference type="Gene3D" id="3.40.50.2020">
    <property type="match status" value="2"/>
</dbReference>
<dbReference type="EMBL" id="JAAZQD010000003">
    <property type="protein sequence ID" value="NKZ39040.1"/>
    <property type="molecule type" value="Genomic_DNA"/>
</dbReference>
<dbReference type="GO" id="GO:0016301">
    <property type="term" value="F:kinase activity"/>
    <property type="evidence" value="ECO:0007669"/>
    <property type="project" value="UniProtKB-KW"/>
</dbReference>
<protein>
    <recommendedName>
        <fullName evidence="1">ribose-phosphate diphosphokinase</fullName>
        <ecNumber evidence="1">2.7.6.1</ecNumber>
    </recommendedName>
</protein>
<dbReference type="Pfam" id="PF00156">
    <property type="entry name" value="Pribosyltran"/>
    <property type="match status" value="1"/>
</dbReference>
<dbReference type="RefSeq" id="WP_113064687.1">
    <property type="nucleotide sequence ID" value="NZ_JAAZQD010000003.1"/>
</dbReference>
<evidence type="ECO:0000256" key="6">
    <source>
        <dbReference type="ARBA" id="ARBA00022840"/>
    </source>
</evidence>
<dbReference type="AlphaFoldDB" id="A0A846ZNA5"/>
<dbReference type="InterPro" id="IPR000836">
    <property type="entry name" value="PRTase_dom"/>
</dbReference>
<dbReference type="InterPro" id="IPR005946">
    <property type="entry name" value="Rib-P_diPkinase"/>
</dbReference>
<dbReference type="InterPro" id="IPR029057">
    <property type="entry name" value="PRTase-like"/>
</dbReference>
<evidence type="ECO:0000256" key="4">
    <source>
        <dbReference type="ARBA" id="ARBA00022741"/>
    </source>
</evidence>
<dbReference type="GO" id="GO:0006164">
    <property type="term" value="P:purine nucleotide biosynthetic process"/>
    <property type="evidence" value="ECO:0007669"/>
    <property type="project" value="TreeGrafter"/>
</dbReference>
<dbReference type="SUPFAM" id="SSF53271">
    <property type="entry name" value="PRTase-like"/>
    <property type="match status" value="2"/>
</dbReference>
<dbReference type="SMART" id="SM01400">
    <property type="entry name" value="Pribosyltran_N"/>
    <property type="match status" value="1"/>
</dbReference>
<evidence type="ECO:0000313" key="11">
    <source>
        <dbReference type="EMBL" id="NKZ39040.1"/>
    </source>
</evidence>
<keyword evidence="5 11" id="KW-0418">Kinase</keyword>
<proteinExistence type="inferred from homology"/>
<sequence>MIVFHAMPGNGTMAAHLAREFGGEARIADVDVHAFPDGESLVRVEPPDAETDAVLVCTLDHPDTVTVPLLMAAATLRELGARRVVLVAPYLAYMRQDKRFAPGQAVSARIYAAWLSTHFDDLVTVDPHLHRIARLDEVYTLRSRVVHAAPVLAAWIREQIDDPWIVGPDGESAQWARDVAARIGAPVTVLEKTRFGDTDVAVTAPEAHAHRHRTPVLLDDIISSGRTLAAVVEHLHAQGMRDAVCVAVHGLMAGDARELLRKAGVARVVCTNTVGDARDAIDVSAAIADGLRDLLFNMEEGNT</sequence>
<feature type="domain" description="Phosphoribosyltransferase" evidence="9">
    <location>
        <begin position="152"/>
        <end position="272"/>
    </location>
</feature>
<evidence type="ECO:0000256" key="1">
    <source>
        <dbReference type="ARBA" id="ARBA00013247"/>
    </source>
</evidence>
<evidence type="ECO:0000256" key="8">
    <source>
        <dbReference type="RuleBase" id="RU004324"/>
    </source>
</evidence>
<evidence type="ECO:0000259" key="9">
    <source>
        <dbReference type="Pfam" id="PF00156"/>
    </source>
</evidence>
<evidence type="ECO:0000256" key="2">
    <source>
        <dbReference type="ARBA" id="ARBA00022679"/>
    </source>
</evidence>
<evidence type="ECO:0000313" key="12">
    <source>
        <dbReference type="Proteomes" id="UP000541636"/>
    </source>
</evidence>
<evidence type="ECO:0000256" key="3">
    <source>
        <dbReference type="ARBA" id="ARBA00022727"/>
    </source>
</evidence>
<keyword evidence="4" id="KW-0547">Nucleotide-binding</keyword>
<dbReference type="CDD" id="cd06223">
    <property type="entry name" value="PRTases_typeI"/>
    <property type="match status" value="1"/>
</dbReference>
<dbReference type="Proteomes" id="UP000541636">
    <property type="component" value="Unassembled WGS sequence"/>
</dbReference>
<comment type="similarity">
    <text evidence="8">Belongs to the ribose-phosphate pyrophosphokinase family.</text>
</comment>
<dbReference type="PANTHER" id="PTHR10210">
    <property type="entry name" value="RIBOSE-PHOSPHATE DIPHOSPHOKINASE FAMILY MEMBER"/>
    <property type="match status" value="1"/>
</dbReference>
<keyword evidence="6" id="KW-0067">ATP-binding</keyword>
<dbReference type="InterPro" id="IPR029099">
    <property type="entry name" value="Pribosyltran_N"/>
</dbReference>
<name>A0A846ZNA5_9GAMM</name>
<accession>A0A846ZNA5</accession>
<keyword evidence="3 8" id="KW-0545">Nucleotide biosynthesis</keyword>
<keyword evidence="2 11" id="KW-0808">Transferase</keyword>
<dbReference type="GO" id="GO:0004749">
    <property type="term" value="F:ribose phosphate diphosphokinase activity"/>
    <property type="evidence" value="ECO:0007669"/>
    <property type="project" value="UniProtKB-EC"/>
</dbReference>
<dbReference type="GO" id="GO:0005524">
    <property type="term" value="F:ATP binding"/>
    <property type="evidence" value="ECO:0007669"/>
    <property type="project" value="UniProtKB-KW"/>
</dbReference>
<evidence type="ECO:0000256" key="5">
    <source>
        <dbReference type="ARBA" id="ARBA00022777"/>
    </source>
</evidence>
<dbReference type="GO" id="GO:0000287">
    <property type="term" value="F:magnesium ion binding"/>
    <property type="evidence" value="ECO:0007669"/>
    <property type="project" value="InterPro"/>
</dbReference>
<dbReference type="EC" id="2.7.6.1" evidence="1"/>
<evidence type="ECO:0000256" key="7">
    <source>
        <dbReference type="ARBA" id="ARBA00049535"/>
    </source>
</evidence>
<dbReference type="GO" id="GO:0006015">
    <property type="term" value="P:5-phosphoribose 1-diphosphate biosynthetic process"/>
    <property type="evidence" value="ECO:0007669"/>
    <property type="project" value="TreeGrafter"/>
</dbReference>
<dbReference type="NCBIfam" id="TIGR01251">
    <property type="entry name" value="ribP_PPkin"/>
    <property type="match status" value="1"/>
</dbReference>
<dbReference type="GO" id="GO:0002189">
    <property type="term" value="C:ribose phosphate diphosphokinase complex"/>
    <property type="evidence" value="ECO:0007669"/>
    <property type="project" value="TreeGrafter"/>
</dbReference>
<keyword evidence="12" id="KW-1185">Reference proteome</keyword>
<dbReference type="PANTHER" id="PTHR10210:SF32">
    <property type="entry name" value="RIBOSE-PHOSPHATE PYROPHOSPHOKINASE 2"/>
    <property type="match status" value="1"/>
</dbReference>
<reference evidence="11 12" key="1">
    <citation type="journal article" date="2017" name="Int. J. Syst. Evol. Microbiol.">
        <title>Oleiagrimonas citrea sp. nov., a marine bacterium isolated from tidal flat sediment and emended description of the genus Oleiagrimonas Fang et al. 2015 and Oleiagrimonas soli.</title>
        <authorList>
            <person name="Yang S.H."/>
            <person name="Seo H.S."/>
            <person name="Seong C.N."/>
            <person name="Kwon K.K."/>
        </authorList>
    </citation>
    <scope>NUCLEOTIDE SEQUENCE [LARGE SCALE GENOMIC DNA]</scope>
    <source>
        <strain evidence="11 12">MEBiC09124</strain>
    </source>
</reference>
<dbReference type="NCBIfam" id="NF005537">
    <property type="entry name" value="PRK07199.1"/>
    <property type="match status" value="1"/>
</dbReference>
<feature type="domain" description="Ribose-phosphate pyrophosphokinase N-terminal" evidence="10">
    <location>
        <begin position="10"/>
        <end position="117"/>
    </location>
</feature>